<proteinExistence type="predicted"/>
<organism evidence="3 4">
    <name type="scientific">Spirosoma utsteinense</name>
    <dbReference type="NCBI Taxonomy" id="2585773"/>
    <lineage>
        <taxon>Bacteria</taxon>
        <taxon>Pseudomonadati</taxon>
        <taxon>Bacteroidota</taxon>
        <taxon>Cytophagia</taxon>
        <taxon>Cytophagales</taxon>
        <taxon>Cytophagaceae</taxon>
        <taxon>Spirosoma</taxon>
    </lineage>
</organism>
<evidence type="ECO:0000313" key="3">
    <source>
        <dbReference type="EMBL" id="MBC3791488.1"/>
    </source>
</evidence>
<dbReference type="EMBL" id="VFIA01000010">
    <property type="protein sequence ID" value="MBC3791488.1"/>
    <property type="molecule type" value="Genomic_DNA"/>
</dbReference>
<evidence type="ECO:0000256" key="2">
    <source>
        <dbReference type="SAM" id="SignalP"/>
    </source>
</evidence>
<feature type="compositionally biased region" description="Polar residues" evidence="1">
    <location>
        <begin position="54"/>
        <end position="64"/>
    </location>
</feature>
<dbReference type="Gene3D" id="1.25.40.10">
    <property type="entry name" value="Tetratricopeptide repeat domain"/>
    <property type="match status" value="1"/>
</dbReference>
<feature type="chain" id="PRO_5046107680" evidence="2">
    <location>
        <begin position="22"/>
        <end position="270"/>
    </location>
</feature>
<dbReference type="Proteomes" id="UP000700732">
    <property type="component" value="Unassembled WGS sequence"/>
</dbReference>
<accession>A0ABR6W5R8</accession>
<dbReference type="RefSeq" id="WP_186737294.1">
    <property type="nucleotide sequence ID" value="NZ_VFIA01000010.1"/>
</dbReference>
<feature type="region of interest" description="Disordered" evidence="1">
    <location>
        <begin position="29"/>
        <end position="65"/>
    </location>
</feature>
<comment type="caution">
    <text evidence="3">The sequence shown here is derived from an EMBL/GenBank/DDBJ whole genome shotgun (WGS) entry which is preliminary data.</text>
</comment>
<reference evidence="3 4" key="1">
    <citation type="submission" date="2019-06" db="EMBL/GenBank/DDBJ databases">
        <title>Spirosoma utsteinense sp. nov. isolated from Antarctic ice-free soils.</title>
        <authorList>
            <person name="Tahon G."/>
        </authorList>
    </citation>
    <scope>NUCLEOTIDE SEQUENCE [LARGE SCALE GENOMIC DNA]</scope>
    <source>
        <strain evidence="3 4">LMG 31447</strain>
    </source>
</reference>
<name>A0ABR6W5R8_9BACT</name>
<keyword evidence="2" id="KW-0732">Signal</keyword>
<sequence>MSVRINLMHLSLVVFPLFAVAQPRQLITSARSGDSVRQASSDKRTTEERKQASKETSTNETNTDVVGGSVNLLPLFGERPKTAAQIDEEIHFLNDCDRNFASRPEASDFFAARGWDYVADGQLDTATHRFNLSWLLNNRNPDAYWGLGVVSYQKNDIPGAIRLLKKGLIVADTNVVLMDDLAALQIKNYQQKKDPTDLAESERLLLKIVALNPASASSYQKLSVVNYLKADYEKSWDYFHQARTLDLSILDLEFLNELLAKQPDPKGVFK</sequence>
<dbReference type="SUPFAM" id="SSF48452">
    <property type="entry name" value="TPR-like"/>
    <property type="match status" value="1"/>
</dbReference>
<feature type="signal peptide" evidence="2">
    <location>
        <begin position="1"/>
        <end position="21"/>
    </location>
</feature>
<evidence type="ECO:0000256" key="1">
    <source>
        <dbReference type="SAM" id="MobiDB-lite"/>
    </source>
</evidence>
<dbReference type="InterPro" id="IPR011990">
    <property type="entry name" value="TPR-like_helical_dom_sf"/>
</dbReference>
<feature type="compositionally biased region" description="Polar residues" evidence="1">
    <location>
        <begin position="29"/>
        <end position="39"/>
    </location>
</feature>
<evidence type="ECO:0000313" key="4">
    <source>
        <dbReference type="Proteomes" id="UP000700732"/>
    </source>
</evidence>
<keyword evidence="4" id="KW-1185">Reference proteome</keyword>
<feature type="compositionally biased region" description="Basic and acidic residues" evidence="1">
    <location>
        <begin position="40"/>
        <end position="53"/>
    </location>
</feature>
<gene>
    <name evidence="3" type="ORF">FH603_1990</name>
</gene>
<protein>
    <submittedName>
        <fullName evidence="3">Tetratricopeptide (TPR) repeat protein</fullName>
    </submittedName>
</protein>